<dbReference type="Proteomes" id="UP000002207">
    <property type="component" value="Chromosome"/>
</dbReference>
<gene>
    <name evidence="2" type="ordered locus">ACP_1918</name>
</gene>
<dbReference type="AlphaFoldDB" id="C1F8A9"/>
<dbReference type="eggNOG" id="ENOG5030BWY">
    <property type="taxonomic scope" value="Bacteria"/>
</dbReference>
<dbReference type="Pfam" id="PF20244">
    <property type="entry name" value="DUF6599"/>
    <property type="match status" value="2"/>
</dbReference>
<keyword evidence="1" id="KW-0812">Transmembrane</keyword>
<organism evidence="2 3">
    <name type="scientific">Acidobacterium capsulatum (strain ATCC 51196 / DSM 11244 / BCRC 80197 / JCM 7670 / NBRC 15755 / NCIMB 13165 / 161)</name>
    <dbReference type="NCBI Taxonomy" id="240015"/>
    <lineage>
        <taxon>Bacteria</taxon>
        <taxon>Pseudomonadati</taxon>
        <taxon>Acidobacteriota</taxon>
        <taxon>Terriglobia</taxon>
        <taxon>Terriglobales</taxon>
        <taxon>Acidobacteriaceae</taxon>
        <taxon>Acidobacterium</taxon>
    </lineage>
</organism>
<protein>
    <submittedName>
        <fullName evidence="2">Uncharacterized protein</fullName>
    </submittedName>
</protein>
<keyword evidence="1" id="KW-1133">Transmembrane helix</keyword>
<dbReference type="EMBL" id="CP001472">
    <property type="protein sequence ID" value="ACO33881.1"/>
    <property type="molecule type" value="Genomic_DNA"/>
</dbReference>
<name>C1F8A9_ACIC5</name>
<dbReference type="InterPro" id="IPR046534">
    <property type="entry name" value="DUF6599"/>
</dbReference>
<evidence type="ECO:0000313" key="3">
    <source>
        <dbReference type="Proteomes" id="UP000002207"/>
    </source>
</evidence>
<sequence length="406" mass="42640">MSLACRWRVVLSRCKAMFFRLIGVLTLGSFVGVVPGATPSATTSSSLPQAANPPLILPASFGSWKRGVVQQATPEVQDDAAWREFGFQTGSQASYVRAGAKVTVSAFQFPDATGAYGAFTLLHAPGMQPEQIAAERYATARLSKPGKDGRRPRLFIPATQYNGARSGDVWLLWKGNLLVEAAFASGLPGEKAAMMQLDMALSSAAGSAGVPPGLPEQLPQEGLDVASLRYAIGPAAYQLEGGVLPPELIHFDQDAEAVTAQYGKGTLTLLAYPTPQIADARMAAIAGALQQGAVKGTPGALLVKRAGTRVAVTSGGFTPAQAKALLAQVQFREHIAMDRLKPKVSEIAKTAQMLTSVALLTVILGGASILLGLFLGGGRAIYRVMRGKPASSLHDEEFIALNINDK</sequence>
<keyword evidence="3" id="KW-1185">Reference proteome</keyword>
<dbReference type="InParanoid" id="C1F8A9"/>
<dbReference type="HOGENOM" id="CLU_056494_0_0_0"/>
<evidence type="ECO:0000313" key="2">
    <source>
        <dbReference type="EMBL" id="ACO33881.1"/>
    </source>
</evidence>
<dbReference type="KEGG" id="aca:ACP_1918"/>
<feature type="transmembrane region" description="Helical" evidence="1">
    <location>
        <begin position="353"/>
        <end position="376"/>
    </location>
</feature>
<reference evidence="2 3" key="1">
    <citation type="journal article" date="2009" name="Appl. Environ. Microbiol.">
        <title>Three genomes from the phylum Acidobacteria provide insight into the lifestyles of these microorganisms in soils.</title>
        <authorList>
            <person name="Ward N.L."/>
            <person name="Challacombe J.F."/>
            <person name="Janssen P.H."/>
            <person name="Henrissat B."/>
            <person name="Coutinho P.M."/>
            <person name="Wu M."/>
            <person name="Xie G."/>
            <person name="Haft D.H."/>
            <person name="Sait M."/>
            <person name="Badger J."/>
            <person name="Barabote R.D."/>
            <person name="Bradley B."/>
            <person name="Brettin T.S."/>
            <person name="Brinkac L.M."/>
            <person name="Bruce D."/>
            <person name="Creasy T."/>
            <person name="Daugherty S.C."/>
            <person name="Davidsen T.M."/>
            <person name="DeBoy R.T."/>
            <person name="Detter J.C."/>
            <person name="Dodson R.J."/>
            <person name="Durkin A.S."/>
            <person name="Ganapathy A."/>
            <person name="Gwinn-Giglio M."/>
            <person name="Han C.S."/>
            <person name="Khouri H."/>
            <person name="Kiss H."/>
            <person name="Kothari S.P."/>
            <person name="Madupu R."/>
            <person name="Nelson K.E."/>
            <person name="Nelson W.C."/>
            <person name="Paulsen I."/>
            <person name="Penn K."/>
            <person name="Ren Q."/>
            <person name="Rosovitz M.J."/>
            <person name="Selengut J.D."/>
            <person name="Shrivastava S."/>
            <person name="Sullivan S.A."/>
            <person name="Tapia R."/>
            <person name="Thompson L.S."/>
            <person name="Watkins K.L."/>
            <person name="Yang Q."/>
            <person name="Yu C."/>
            <person name="Zafar N."/>
            <person name="Zhou L."/>
            <person name="Kuske C.R."/>
        </authorList>
    </citation>
    <scope>NUCLEOTIDE SEQUENCE [LARGE SCALE GENOMIC DNA]</scope>
    <source>
        <strain evidence="3">ATCC 51196 / DSM 11244 / BCRC 80197 / JCM 7670 / NBRC 15755 / NCIMB 13165 / 161</strain>
    </source>
</reference>
<evidence type="ECO:0000256" key="1">
    <source>
        <dbReference type="SAM" id="Phobius"/>
    </source>
</evidence>
<accession>C1F8A9</accession>
<proteinExistence type="predicted"/>
<keyword evidence="1" id="KW-0472">Membrane</keyword>